<gene>
    <name evidence="2" type="ORF">FVE85_8798</name>
</gene>
<evidence type="ECO:0000256" key="1">
    <source>
        <dbReference type="SAM" id="MobiDB-lite"/>
    </source>
</evidence>
<evidence type="ECO:0000313" key="2">
    <source>
        <dbReference type="EMBL" id="KAA8493353.1"/>
    </source>
</evidence>
<proteinExistence type="predicted"/>
<sequence length="104" mass="11491">MQKASARWMAEVEEDGLVSYGHFPTRSNVADILTKTASIDVFQGHLRNIIVVCPKFEASAADLQRNTADRMAPSCASENKSADDGIEASTPDEIKFKSRQHHEN</sequence>
<comment type="caution">
    <text evidence="2">The sequence shown here is derived from an EMBL/GenBank/DDBJ whole genome shotgun (WGS) entry which is preliminary data.</text>
</comment>
<dbReference type="AlphaFoldDB" id="A0A5J4YRD9"/>
<keyword evidence="3" id="KW-1185">Reference proteome</keyword>
<protein>
    <submittedName>
        <fullName evidence="2">Uncharacterized protein</fullName>
    </submittedName>
</protein>
<dbReference type="Proteomes" id="UP000324585">
    <property type="component" value="Unassembled WGS sequence"/>
</dbReference>
<dbReference type="EMBL" id="VRMN01000007">
    <property type="protein sequence ID" value="KAA8493353.1"/>
    <property type="molecule type" value="Genomic_DNA"/>
</dbReference>
<evidence type="ECO:0000313" key="3">
    <source>
        <dbReference type="Proteomes" id="UP000324585"/>
    </source>
</evidence>
<name>A0A5J4YRD9_PORPP</name>
<feature type="compositionally biased region" description="Basic and acidic residues" evidence="1">
    <location>
        <begin position="92"/>
        <end position="104"/>
    </location>
</feature>
<reference evidence="3" key="1">
    <citation type="journal article" date="2019" name="Nat. Commun.">
        <title>Expansion of phycobilisome linker gene families in mesophilic red algae.</title>
        <authorList>
            <person name="Lee J."/>
            <person name="Kim D."/>
            <person name="Bhattacharya D."/>
            <person name="Yoon H.S."/>
        </authorList>
    </citation>
    <scope>NUCLEOTIDE SEQUENCE [LARGE SCALE GENOMIC DNA]</scope>
    <source>
        <strain evidence="3">CCMP 1328</strain>
    </source>
</reference>
<feature type="region of interest" description="Disordered" evidence="1">
    <location>
        <begin position="67"/>
        <end position="104"/>
    </location>
</feature>
<accession>A0A5J4YRD9</accession>
<organism evidence="2 3">
    <name type="scientific">Porphyridium purpureum</name>
    <name type="common">Red alga</name>
    <name type="synonym">Porphyridium cruentum</name>
    <dbReference type="NCBI Taxonomy" id="35688"/>
    <lineage>
        <taxon>Eukaryota</taxon>
        <taxon>Rhodophyta</taxon>
        <taxon>Bangiophyceae</taxon>
        <taxon>Porphyridiales</taxon>
        <taxon>Porphyridiaceae</taxon>
        <taxon>Porphyridium</taxon>
    </lineage>
</organism>